<gene>
    <name evidence="1" type="ORF">METZ01_LOCUS426920</name>
</gene>
<accession>A0A382XSQ5</accession>
<dbReference type="AlphaFoldDB" id="A0A382XSQ5"/>
<organism evidence="1">
    <name type="scientific">marine metagenome</name>
    <dbReference type="NCBI Taxonomy" id="408172"/>
    <lineage>
        <taxon>unclassified sequences</taxon>
        <taxon>metagenomes</taxon>
        <taxon>ecological metagenomes</taxon>
    </lineage>
</organism>
<proteinExistence type="predicted"/>
<evidence type="ECO:0000313" key="1">
    <source>
        <dbReference type="EMBL" id="SVD74066.1"/>
    </source>
</evidence>
<feature type="non-terminal residue" evidence="1">
    <location>
        <position position="1"/>
    </location>
</feature>
<dbReference type="EMBL" id="UINC01170157">
    <property type="protein sequence ID" value="SVD74066.1"/>
    <property type="molecule type" value="Genomic_DNA"/>
</dbReference>
<protein>
    <recommendedName>
        <fullName evidence="2">Class I SAM-dependent DNA methyltransferase</fullName>
    </recommendedName>
</protein>
<name>A0A382XSQ5_9ZZZZ</name>
<sequence>FVRTTFGNEHFDENIRFIEDSIGKDIRKYFLKDFYSDHIKRYNKRPIYWMFSSPNASFNVLIYMHRYQTDTLSIILNGYLRSYQAKLGESKKQKEAISISPGSSEREKIKALSEIEDISKILREIDTYEHEVIYPLANDQVEIDLDDGVKVNYNKFEESLKKVSGLSGN</sequence>
<evidence type="ECO:0008006" key="2">
    <source>
        <dbReference type="Google" id="ProtNLM"/>
    </source>
</evidence>
<reference evidence="1" key="1">
    <citation type="submission" date="2018-05" db="EMBL/GenBank/DDBJ databases">
        <authorList>
            <person name="Lanie J.A."/>
            <person name="Ng W.-L."/>
            <person name="Kazmierczak K.M."/>
            <person name="Andrzejewski T.M."/>
            <person name="Davidsen T.M."/>
            <person name="Wayne K.J."/>
            <person name="Tettelin H."/>
            <person name="Glass J.I."/>
            <person name="Rusch D."/>
            <person name="Podicherti R."/>
            <person name="Tsui H.-C.T."/>
            <person name="Winkler M.E."/>
        </authorList>
    </citation>
    <scope>NUCLEOTIDE SEQUENCE</scope>
</reference>